<organism evidence="4 5">
    <name type="scientific">Phakopsora pachyrhizi</name>
    <name type="common">Asian soybean rust disease fungus</name>
    <dbReference type="NCBI Taxonomy" id="170000"/>
    <lineage>
        <taxon>Eukaryota</taxon>
        <taxon>Fungi</taxon>
        <taxon>Dikarya</taxon>
        <taxon>Basidiomycota</taxon>
        <taxon>Pucciniomycotina</taxon>
        <taxon>Pucciniomycetes</taxon>
        <taxon>Pucciniales</taxon>
        <taxon>Phakopsoraceae</taxon>
        <taxon>Phakopsora</taxon>
    </lineage>
</organism>
<dbReference type="InterPro" id="IPR050384">
    <property type="entry name" value="Endophilin_SH3RF"/>
</dbReference>
<dbReference type="SUPFAM" id="SSF50044">
    <property type="entry name" value="SH3-domain"/>
    <property type="match status" value="2"/>
</dbReference>
<dbReference type="SMART" id="SM00326">
    <property type="entry name" value="SH3"/>
    <property type="match status" value="2"/>
</dbReference>
<dbReference type="PANTHER" id="PTHR14167:SF121">
    <property type="entry name" value="LD44138P"/>
    <property type="match status" value="1"/>
</dbReference>
<dbReference type="EMBL" id="CALTRL010002721">
    <property type="protein sequence ID" value="CAH7676529.1"/>
    <property type="molecule type" value="Genomic_DNA"/>
</dbReference>
<dbReference type="PANTHER" id="PTHR14167">
    <property type="entry name" value="SH3 DOMAIN-CONTAINING"/>
    <property type="match status" value="1"/>
</dbReference>
<dbReference type="InterPro" id="IPR036028">
    <property type="entry name" value="SH3-like_dom_sf"/>
</dbReference>
<evidence type="ECO:0000313" key="5">
    <source>
        <dbReference type="Proteomes" id="UP001153365"/>
    </source>
</evidence>
<evidence type="ECO:0000256" key="2">
    <source>
        <dbReference type="PROSITE-ProRule" id="PRU00192"/>
    </source>
</evidence>
<protein>
    <recommendedName>
        <fullName evidence="3">SH3 domain-containing protein</fullName>
    </recommendedName>
</protein>
<feature type="domain" description="SH3" evidence="3">
    <location>
        <begin position="13"/>
        <end position="75"/>
    </location>
</feature>
<comment type="caution">
    <text evidence="4">The sequence shown here is derived from an EMBL/GenBank/DDBJ whole genome shotgun (WGS) entry which is preliminary data.</text>
</comment>
<dbReference type="CDD" id="cd00174">
    <property type="entry name" value="SH3"/>
    <property type="match status" value="1"/>
</dbReference>
<sequence>MSISKGFFPPSLSPAIRIRTLYAYKSQCPEDLSLVENIVIEAHPSKTDDDWLYGTDVKSGRTGTFPKAYVMELEVTWGKVLYGYTASSADEVSLIEDEMVAVVDTSDPDWLKVEEQGRIGLAPGAYIQLTNILSIPSDQRFNHCLRNSPSLFACDSFNPHSHLHPPEVTVTGPDCLCRLPSPPVEAFLPPPPPA</sequence>
<proteinExistence type="predicted"/>
<evidence type="ECO:0000259" key="3">
    <source>
        <dbReference type="PROSITE" id="PS50002"/>
    </source>
</evidence>
<accession>A0AAV0B0J2</accession>
<keyword evidence="1 2" id="KW-0728">SH3 domain</keyword>
<dbReference type="Gene3D" id="2.30.30.40">
    <property type="entry name" value="SH3 Domains"/>
    <property type="match status" value="2"/>
</dbReference>
<dbReference type="PROSITE" id="PS50002">
    <property type="entry name" value="SH3"/>
    <property type="match status" value="1"/>
</dbReference>
<keyword evidence="5" id="KW-1185">Reference proteome</keyword>
<dbReference type="AlphaFoldDB" id="A0AAV0B0J2"/>
<evidence type="ECO:0000256" key="1">
    <source>
        <dbReference type="ARBA" id="ARBA00022443"/>
    </source>
</evidence>
<evidence type="ECO:0000313" key="4">
    <source>
        <dbReference type="EMBL" id="CAH7676529.1"/>
    </source>
</evidence>
<dbReference type="InterPro" id="IPR001452">
    <property type="entry name" value="SH3_domain"/>
</dbReference>
<dbReference type="Proteomes" id="UP001153365">
    <property type="component" value="Unassembled WGS sequence"/>
</dbReference>
<dbReference type="Pfam" id="PF14604">
    <property type="entry name" value="SH3_9"/>
    <property type="match status" value="2"/>
</dbReference>
<reference evidence="4" key="1">
    <citation type="submission" date="2022-06" db="EMBL/GenBank/DDBJ databases">
        <authorList>
            <consortium name="SYNGENTA / RWTH Aachen University"/>
        </authorList>
    </citation>
    <scope>NUCLEOTIDE SEQUENCE</scope>
</reference>
<name>A0AAV0B0J2_PHAPC</name>
<gene>
    <name evidence="4" type="ORF">PPACK8108_LOCUS11672</name>
</gene>